<keyword evidence="2" id="KW-1185">Reference proteome</keyword>
<dbReference type="Pfam" id="PF12741">
    <property type="entry name" value="SusD-like"/>
    <property type="match status" value="1"/>
</dbReference>
<proteinExistence type="predicted"/>
<dbReference type="SUPFAM" id="SSF48452">
    <property type="entry name" value="TPR-like"/>
    <property type="match status" value="1"/>
</dbReference>
<dbReference type="PROSITE" id="PS51257">
    <property type="entry name" value="PROKAR_LIPOPROTEIN"/>
    <property type="match status" value="1"/>
</dbReference>
<dbReference type="Proteomes" id="UP001501508">
    <property type="component" value="Unassembled WGS sequence"/>
</dbReference>
<gene>
    <name evidence="1" type="ORF">GCM10023091_07660</name>
</gene>
<keyword evidence="1" id="KW-0449">Lipoprotein</keyword>
<dbReference type="Gene3D" id="1.25.40.390">
    <property type="match status" value="1"/>
</dbReference>
<name>A0ABP8LSA8_9BACT</name>
<protein>
    <submittedName>
        <fullName evidence="1">SusD/RagB family nutrient-binding outer membrane lipoprotein</fullName>
    </submittedName>
</protein>
<reference evidence="2" key="1">
    <citation type="journal article" date="2019" name="Int. J. Syst. Evol. Microbiol.">
        <title>The Global Catalogue of Microorganisms (GCM) 10K type strain sequencing project: providing services to taxonomists for standard genome sequencing and annotation.</title>
        <authorList>
            <consortium name="The Broad Institute Genomics Platform"/>
            <consortium name="The Broad Institute Genome Sequencing Center for Infectious Disease"/>
            <person name="Wu L."/>
            <person name="Ma J."/>
        </authorList>
    </citation>
    <scope>NUCLEOTIDE SEQUENCE [LARGE SCALE GENOMIC DNA]</scope>
    <source>
        <strain evidence="2">JCM 31920</strain>
    </source>
</reference>
<dbReference type="RefSeq" id="WP_345026732.1">
    <property type="nucleotide sequence ID" value="NZ_BAABEY010000009.1"/>
</dbReference>
<dbReference type="InterPro" id="IPR024302">
    <property type="entry name" value="SusD-like"/>
</dbReference>
<dbReference type="EMBL" id="BAABEY010000009">
    <property type="protein sequence ID" value="GAA4433749.1"/>
    <property type="molecule type" value="Genomic_DNA"/>
</dbReference>
<accession>A0ABP8LSA8</accession>
<comment type="caution">
    <text evidence="1">The sequence shown here is derived from an EMBL/GenBank/DDBJ whole genome shotgun (WGS) entry which is preliminary data.</text>
</comment>
<sequence>MTILDKNPYKKVLGIASLSLSIWLAAGCTGDFEEMNTSKTQIINLGPDEYPNMFAQALSQGSYHPSYQTATNLFADLWCQYYATTTPNFQSDRYHTNMGWIGSHWNPIYTQVVPQLKTIFENFDANSPEYALASIWWVFSFHRVTDYYGPIPYFDAGIVANSVKYDSQEAVYDDFFKRLDAAVAILKTKESDASVKPFGESDIIYKGTISKWIKFANTLRLRLALRISHVDKARAKTEAEAAVASGVFLSSADDAMMVRTAVTSADGNGISRIAGWQEFRMSATMESILKGYNDPRMTVFFQPAFATKTYEGLRNGLDPDQLVAQLNTNDYNSNVGSRWIRNTGSGSGWENLLAVNADIMHAAEAYFLRAEGALNGWNMGGKAQDLYEEGIRQSMATWGFSGAAVETYIVGTTPPVAPGDSQKSPAVSDIPVKWAATEAKQREQIGTQKWLAVFPDGAEGWAEFRRTRFPKLYHVINSVNVDIPTTQFIRRFPFTDAEKATNKAAVDAAVQLLGPGGDKASTPLWWDKN</sequence>
<evidence type="ECO:0000313" key="2">
    <source>
        <dbReference type="Proteomes" id="UP001501508"/>
    </source>
</evidence>
<organism evidence="1 2">
    <name type="scientific">Ravibacter arvi</name>
    <dbReference type="NCBI Taxonomy" id="2051041"/>
    <lineage>
        <taxon>Bacteria</taxon>
        <taxon>Pseudomonadati</taxon>
        <taxon>Bacteroidota</taxon>
        <taxon>Cytophagia</taxon>
        <taxon>Cytophagales</taxon>
        <taxon>Spirosomataceae</taxon>
        <taxon>Ravibacter</taxon>
    </lineage>
</organism>
<dbReference type="InterPro" id="IPR011990">
    <property type="entry name" value="TPR-like_helical_dom_sf"/>
</dbReference>
<evidence type="ECO:0000313" key="1">
    <source>
        <dbReference type="EMBL" id="GAA4433749.1"/>
    </source>
</evidence>